<proteinExistence type="predicted"/>
<protein>
    <recommendedName>
        <fullName evidence="2">Peptidase M19</fullName>
    </recommendedName>
</protein>
<name>A0A382BPI8_9ZZZZ</name>
<dbReference type="InterPro" id="IPR008257">
    <property type="entry name" value="Pept_M19"/>
</dbReference>
<dbReference type="Pfam" id="PF01244">
    <property type="entry name" value="Peptidase_M19"/>
    <property type="match status" value="1"/>
</dbReference>
<dbReference type="PANTHER" id="PTHR10443">
    <property type="entry name" value="MICROSOMAL DIPEPTIDASE"/>
    <property type="match status" value="1"/>
</dbReference>
<reference evidence="1" key="1">
    <citation type="submission" date="2018-05" db="EMBL/GenBank/DDBJ databases">
        <authorList>
            <person name="Lanie J.A."/>
            <person name="Ng W.-L."/>
            <person name="Kazmierczak K.M."/>
            <person name="Andrzejewski T.M."/>
            <person name="Davidsen T.M."/>
            <person name="Wayne K.J."/>
            <person name="Tettelin H."/>
            <person name="Glass J.I."/>
            <person name="Rusch D."/>
            <person name="Podicherti R."/>
            <person name="Tsui H.-C.T."/>
            <person name="Winkler M.E."/>
        </authorList>
    </citation>
    <scope>NUCLEOTIDE SEQUENCE</scope>
</reference>
<dbReference type="PANTHER" id="PTHR10443:SF12">
    <property type="entry name" value="DIPEPTIDASE"/>
    <property type="match status" value="1"/>
</dbReference>
<dbReference type="GO" id="GO:0006508">
    <property type="term" value="P:proteolysis"/>
    <property type="evidence" value="ECO:0007669"/>
    <property type="project" value="InterPro"/>
</dbReference>
<dbReference type="InterPro" id="IPR032466">
    <property type="entry name" value="Metal_Hydrolase"/>
</dbReference>
<gene>
    <name evidence="1" type="ORF">METZ01_LOCUS168604</name>
</gene>
<dbReference type="SUPFAM" id="SSF51556">
    <property type="entry name" value="Metallo-dependent hydrolases"/>
    <property type="match status" value="1"/>
</dbReference>
<dbReference type="Gene3D" id="3.20.20.140">
    <property type="entry name" value="Metal-dependent hydrolases"/>
    <property type="match status" value="1"/>
</dbReference>
<organism evidence="1">
    <name type="scientific">marine metagenome</name>
    <dbReference type="NCBI Taxonomy" id="408172"/>
    <lineage>
        <taxon>unclassified sequences</taxon>
        <taxon>metagenomes</taxon>
        <taxon>ecological metagenomes</taxon>
    </lineage>
</organism>
<dbReference type="PROSITE" id="PS51365">
    <property type="entry name" value="RENAL_DIPEPTIDASE_2"/>
    <property type="match status" value="1"/>
</dbReference>
<evidence type="ECO:0008006" key="2">
    <source>
        <dbReference type="Google" id="ProtNLM"/>
    </source>
</evidence>
<accession>A0A382BPI8</accession>
<dbReference type="AlphaFoldDB" id="A0A382BPI8"/>
<sequence>MILVDAHLDLSMNAINWDRDLELDVFEIRKQEEGMEQKGRACGTTTLPEMRKGEIALSVATVICRVAWPGSPATGAANQKIAYGKAQGQLAYYRALEAEGVMRQVSDRTGLDAHIKQWEQDSASTPLGYILSMEGADPIIDPDHVASWWDDGLRAVGLSHYGFSAYAYGHDMVGGLTDRGRSLLAAMEKAGMILDLTHLADKAFWEALDAFGGAVLASHSNCRALVPDPRQFDDDQIKAIIARGGVIGGALDAWMLQTGWIRGETKPDVLGLDALVDHMVHICDLAGNTHHIGIGSDLDGGYGTEQTPRDLDTIADLQKVGPLLADRGFSDEDVKRVMHGNWFEFFRKHLP</sequence>
<dbReference type="GO" id="GO:0070573">
    <property type="term" value="F:metallodipeptidase activity"/>
    <property type="evidence" value="ECO:0007669"/>
    <property type="project" value="InterPro"/>
</dbReference>
<evidence type="ECO:0000313" key="1">
    <source>
        <dbReference type="EMBL" id="SVB15750.1"/>
    </source>
</evidence>
<dbReference type="EMBL" id="UINC01030789">
    <property type="protein sequence ID" value="SVB15750.1"/>
    <property type="molecule type" value="Genomic_DNA"/>
</dbReference>